<keyword evidence="3 5" id="KW-1133">Transmembrane helix</keyword>
<evidence type="ECO:0000313" key="6">
    <source>
        <dbReference type="EMBL" id="GET22249.1"/>
    </source>
</evidence>
<dbReference type="GO" id="GO:0016020">
    <property type="term" value="C:membrane"/>
    <property type="evidence" value="ECO:0007669"/>
    <property type="project" value="UniProtKB-SubCell"/>
</dbReference>
<evidence type="ECO:0000313" key="9">
    <source>
        <dbReference type="Proteomes" id="UP000396862"/>
    </source>
</evidence>
<sequence>METKTIEINKKSVTVLRILLSMIFIVASIMHTFKVEKVVDRINHARFSELGYLLGKPEISVIASGIAMFIAGIALLIGFNTKYAAIVLALILIPITITIQVGQMSTIGPLFKNIAIFGGLMFFALNNNFNIFKNTKA</sequence>
<gene>
    <name evidence="7" type="ORF">CLV93_111109</name>
    <name evidence="6" type="ORF">JCM18694_24950</name>
</gene>
<feature type="transmembrane region" description="Helical" evidence="5">
    <location>
        <begin position="114"/>
        <end position="132"/>
    </location>
</feature>
<accession>A0A2P8C863</accession>
<reference evidence="7 8" key="1">
    <citation type="submission" date="2018-03" db="EMBL/GenBank/DDBJ databases">
        <title>Genomic Encyclopedia of Archaeal and Bacterial Type Strains, Phase II (KMG-II): from individual species to whole genera.</title>
        <authorList>
            <person name="Goeker M."/>
        </authorList>
    </citation>
    <scope>NUCLEOTIDE SEQUENCE [LARGE SCALE GENOMIC DNA]</scope>
    <source>
        <strain evidence="7 8">DSM 27267</strain>
    </source>
</reference>
<evidence type="ECO:0000256" key="1">
    <source>
        <dbReference type="ARBA" id="ARBA00004141"/>
    </source>
</evidence>
<dbReference type="EMBL" id="BLAU01000001">
    <property type="protein sequence ID" value="GET22249.1"/>
    <property type="molecule type" value="Genomic_DNA"/>
</dbReference>
<evidence type="ECO:0000256" key="4">
    <source>
        <dbReference type="ARBA" id="ARBA00023136"/>
    </source>
</evidence>
<evidence type="ECO:0000313" key="7">
    <source>
        <dbReference type="EMBL" id="PSK81132.1"/>
    </source>
</evidence>
<evidence type="ECO:0000313" key="8">
    <source>
        <dbReference type="Proteomes" id="UP000240621"/>
    </source>
</evidence>
<feature type="transmembrane region" description="Helical" evidence="5">
    <location>
        <begin position="59"/>
        <end position="77"/>
    </location>
</feature>
<feature type="transmembrane region" description="Helical" evidence="5">
    <location>
        <begin position="84"/>
        <end position="102"/>
    </location>
</feature>
<dbReference type="OrthoDB" id="7425328at2"/>
<evidence type="ECO:0000256" key="2">
    <source>
        <dbReference type="ARBA" id="ARBA00022692"/>
    </source>
</evidence>
<comment type="caution">
    <text evidence="7">The sequence shown here is derived from an EMBL/GenBank/DDBJ whole genome shotgun (WGS) entry which is preliminary data.</text>
</comment>
<dbReference type="EMBL" id="PYGC01000011">
    <property type="protein sequence ID" value="PSK81132.1"/>
    <property type="molecule type" value="Genomic_DNA"/>
</dbReference>
<keyword evidence="4 5" id="KW-0472">Membrane</keyword>
<dbReference type="Proteomes" id="UP000396862">
    <property type="component" value="Unassembled WGS sequence"/>
</dbReference>
<evidence type="ECO:0000256" key="3">
    <source>
        <dbReference type="ARBA" id="ARBA00022989"/>
    </source>
</evidence>
<reference evidence="6 9" key="2">
    <citation type="submission" date="2019-10" db="EMBL/GenBank/DDBJ databases">
        <title>Prolixibacter strains distinguished by the presence of nitrate reductase genes were adept at nitrate-dependent anaerobic corrosion of metallic iron and carbon steel.</title>
        <authorList>
            <person name="Iino T."/>
            <person name="Shono N."/>
            <person name="Ito K."/>
            <person name="Nakamura R."/>
            <person name="Sueoka K."/>
            <person name="Harayama S."/>
            <person name="Ohkuma M."/>
        </authorList>
    </citation>
    <scope>NUCLEOTIDE SEQUENCE [LARGE SCALE GENOMIC DNA]</scope>
    <source>
        <strain evidence="6 9">MIC1-1</strain>
    </source>
</reference>
<feature type="transmembrane region" description="Helical" evidence="5">
    <location>
        <begin position="12"/>
        <end position="33"/>
    </location>
</feature>
<comment type="subcellular location">
    <subcellularLocation>
        <location evidence="1">Membrane</location>
        <topology evidence="1">Multi-pass membrane protein</topology>
    </subcellularLocation>
</comment>
<keyword evidence="2 5" id="KW-0812">Transmembrane</keyword>
<dbReference type="RefSeq" id="WP_106543446.1">
    <property type="nucleotide sequence ID" value="NZ_BLAU01000001.1"/>
</dbReference>
<dbReference type="AlphaFoldDB" id="A0A2P8C863"/>
<protein>
    <submittedName>
        <fullName evidence="7">Putative oxidoreductase</fullName>
    </submittedName>
</protein>
<dbReference type="Proteomes" id="UP000240621">
    <property type="component" value="Unassembled WGS sequence"/>
</dbReference>
<organism evidence="7 8">
    <name type="scientific">Prolixibacter denitrificans</name>
    <dbReference type="NCBI Taxonomy" id="1541063"/>
    <lineage>
        <taxon>Bacteria</taxon>
        <taxon>Pseudomonadati</taxon>
        <taxon>Bacteroidota</taxon>
        <taxon>Bacteroidia</taxon>
        <taxon>Marinilabiliales</taxon>
        <taxon>Prolixibacteraceae</taxon>
        <taxon>Prolixibacter</taxon>
    </lineage>
</organism>
<name>A0A2P8C863_9BACT</name>
<dbReference type="InterPro" id="IPR032808">
    <property type="entry name" value="DoxX"/>
</dbReference>
<proteinExistence type="predicted"/>
<keyword evidence="9" id="KW-1185">Reference proteome</keyword>
<evidence type="ECO:0000256" key="5">
    <source>
        <dbReference type="SAM" id="Phobius"/>
    </source>
</evidence>
<dbReference type="Pfam" id="PF07681">
    <property type="entry name" value="DoxX"/>
    <property type="match status" value="1"/>
</dbReference>